<dbReference type="InterPro" id="IPR003604">
    <property type="entry name" value="Matrin/U1-like-C_Znf_C2H2"/>
</dbReference>
<keyword evidence="3" id="KW-0862">Zinc</keyword>
<dbReference type="CDD" id="cd06257">
    <property type="entry name" value="DnaJ"/>
    <property type="match status" value="1"/>
</dbReference>
<feature type="compositionally biased region" description="Basic and acidic residues" evidence="6">
    <location>
        <begin position="470"/>
        <end position="479"/>
    </location>
</feature>
<dbReference type="PRINTS" id="PR00625">
    <property type="entry name" value="JDOMAIN"/>
</dbReference>
<dbReference type="PANTHER" id="PTHR45495:SF1">
    <property type="entry name" value="DNAJ PROTEIN JJJ1 HOMOLOG"/>
    <property type="match status" value="1"/>
</dbReference>
<feature type="compositionally biased region" description="Polar residues" evidence="6">
    <location>
        <begin position="542"/>
        <end position="553"/>
    </location>
</feature>
<evidence type="ECO:0000256" key="6">
    <source>
        <dbReference type="SAM" id="MobiDB-lite"/>
    </source>
</evidence>
<keyword evidence="5" id="KW-0175">Coiled coil</keyword>
<dbReference type="AlphaFoldDB" id="A0A9Q1L0I9"/>
<feature type="region of interest" description="Disordered" evidence="6">
    <location>
        <begin position="320"/>
        <end position="597"/>
    </location>
</feature>
<dbReference type="PANTHER" id="PTHR45495">
    <property type="entry name" value="DNAJ PROTEIN JJJ1 HOMOLOG"/>
    <property type="match status" value="1"/>
</dbReference>
<proteinExistence type="predicted"/>
<feature type="compositionally biased region" description="Acidic residues" evidence="6">
    <location>
        <begin position="419"/>
        <end position="429"/>
    </location>
</feature>
<dbReference type="Proteomes" id="UP001153076">
    <property type="component" value="Unassembled WGS sequence"/>
</dbReference>
<keyword evidence="1" id="KW-0479">Metal-binding</keyword>
<reference evidence="9" key="1">
    <citation type="submission" date="2022-04" db="EMBL/GenBank/DDBJ databases">
        <title>Carnegiea gigantea Genome sequencing and assembly v2.</title>
        <authorList>
            <person name="Copetti D."/>
            <person name="Sanderson M.J."/>
            <person name="Burquez A."/>
            <person name="Wojciechowski M.F."/>
        </authorList>
    </citation>
    <scope>NUCLEOTIDE SEQUENCE</scope>
    <source>
        <strain evidence="9">SGP5-SGP5p</strain>
        <tissue evidence="9">Aerial part</tissue>
    </source>
</reference>
<keyword evidence="10" id="KW-1185">Reference proteome</keyword>
<dbReference type="InterPro" id="IPR013087">
    <property type="entry name" value="Znf_C2H2_type"/>
</dbReference>
<dbReference type="GO" id="GO:0003676">
    <property type="term" value="F:nucleic acid binding"/>
    <property type="evidence" value="ECO:0007669"/>
    <property type="project" value="InterPro"/>
</dbReference>
<sequence length="619" mass="70767">MGPPQPSMSSQNQKRCYYEVLGLPQSCSQDEIRSAYKKLALQRHPDKLVQAGVSTADATAAFQELVHAYEVLSDPKERSWYDSHRSQILFSQSGNSDSDSFSPFPDLFSYFSPSCYTDYTNPKTGFYKVYGDVFDRVYANEVSYCRKMGLNLGLVKEAPLMGDLNSDYTQVNAFYGYWLSFSTVMDFGWVAKWDAAAGVNRKSRRVMEEENKKLRKKAKKEFNETVRGLAAFVKKRDKRVIDMMVRKEKEREKKREEEMARKKERDREKLERARAYEEPEWARVEEVKEFKELEEDEDEDGKEEEKKELYCVACGKKFKSEKQWKNHEQSKKHKEKVAELRKTFEEEDLEEVEEVSEDGERSEDEGESQADMKGNDGYDNDIEPDGIASVEADVDELEKIRDGDRLEEAKSRDENDSKEADDDDDDDDNADQRGQFWDGVGSDDETSTLEAMISGRRNRRNVGLKNQRKSSLEKNHAPSEDGMEPMEYNNKKGKKKSRRAKKDKGKNFEAEGTRGDNDSTAPAEEESGHEGTHTTEGGGDYDQTNDGAPSSNVGKPVERKGASKKDAEPKPKNSSKGRKQKGKSKNSDPVCEKCGEEFESRNKLYKHLSETGHALLKSR</sequence>
<dbReference type="Pfam" id="PF12171">
    <property type="entry name" value="zf-C2H2_jaz"/>
    <property type="match status" value="1"/>
</dbReference>
<accession>A0A9Q1L0I9</accession>
<keyword evidence="2 4" id="KW-0863">Zinc-finger</keyword>
<dbReference type="SMART" id="SM00355">
    <property type="entry name" value="ZnF_C2H2"/>
    <property type="match status" value="2"/>
</dbReference>
<feature type="domain" description="J" evidence="7">
    <location>
        <begin position="16"/>
        <end position="85"/>
    </location>
</feature>
<feature type="compositionally biased region" description="Basic residues" evidence="6">
    <location>
        <begin position="456"/>
        <end position="468"/>
    </location>
</feature>
<feature type="coiled-coil region" evidence="5">
    <location>
        <begin position="204"/>
        <end position="273"/>
    </location>
</feature>
<dbReference type="InterPro" id="IPR022755">
    <property type="entry name" value="Znf_C2H2_jaz"/>
</dbReference>
<dbReference type="Pfam" id="PF00226">
    <property type="entry name" value="DnaJ"/>
    <property type="match status" value="1"/>
</dbReference>
<feature type="domain" description="C2H2-type" evidence="8">
    <location>
        <begin position="589"/>
        <end position="618"/>
    </location>
</feature>
<evidence type="ECO:0000256" key="5">
    <source>
        <dbReference type="SAM" id="Coils"/>
    </source>
</evidence>
<dbReference type="InterPro" id="IPR054076">
    <property type="entry name" value="ZUO1-like_ZHD"/>
</dbReference>
<dbReference type="SUPFAM" id="SSF46565">
    <property type="entry name" value="Chaperone J-domain"/>
    <property type="match status" value="1"/>
</dbReference>
<evidence type="ECO:0000256" key="2">
    <source>
        <dbReference type="ARBA" id="ARBA00022771"/>
    </source>
</evidence>
<name>A0A9Q1L0I9_9CARY</name>
<dbReference type="Gene3D" id="1.10.287.110">
    <property type="entry name" value="DnaJ domain"/>
    <property type="match status" value="1"/>
</dbReference>
<evidence type="ECO:0000313" key="9">
    <source>
        <dbReference type="EMBL" id="KAJ8452268.1"/>
    </source>
</evidence>
<evidence type="ECO:0000256" key="4">
    <source>
        <dbReference type="PROSITE-ProRule" id="PRU00042"/>
    </source>
</evidence>
<evidence type="ECO:0000313" key="10">
    <source>
        <dbReference type="Proteomes" id="UP001153076"/>
    </source>
</evidence>
<evidence type="ECO:0000259" key="8">
    <source>
        <dbReference type="PROSITE" id="PS50157"/>
    </source>
</evidence>
<gene>
    <name evidence="9" type="ORF">Cgig2_006073</name>
</gene>
<dbReference type="SUPFAM" id="SSF57667">
    <property type="entry name" value="beta-beta-alpha zinc fingers"/>
    <property type="match status" value="1"/>
</dbReference>
<feature type="compositionally biased region" description="Basic and acidic residues" evidence="6">
    <location>
        <begin position="505"/>
        <end position="517"/>
    </location>
</feature>
<dbReference type="InterPro" id="IPR044648">
    <property type="entry name" value="JJJ1_plant"/>
</dbReference>
<dbReference type="GO" id="GO:0008270">
    <property type="term" value="F:zinc ion binding"/>
    <property type="evidence" value="ECO:0007669"/>
    <property type="project" value="UniProtKB-KW"/>
</dbReference>
<evidence type="ECO:0000256" key="1">
    <source>
        <dbReference type="ARBA" id="ARBA00022723"/>
    </source>
</evidence>
<dbReference type="InterPro" id="IPR001623">
    <property type="entry name" value="DnaJ_domain"/>
</dbReference>
<dbReference type="PROSITE" id="PS00028">
    <property type="entry name" value="ZINC_FINGER_C2H2_1"/>
    <property type="match status" value="2"/>
</dbReference>
<feature type="compositionally biased region" description="Basic and acidic residues" evidence="6">
    <location>
        <begin position="320"/>
        <end position="329"/>
    </location>
</feature>
<dbReference type="Gene3D" id="3.30.160.60">
    <property type="entry name" value="Classic Zinc Finger"/>
    <property type="match status" value="1"/>
</dbReference>
<evidence type="ECO:0000256" key="3">
    <source>
        <dbReference type="ARBA" id="ARBA00022833"/>
    </source>
</evidence>
<feature type="compositionally biased region" description="Basic and acidic residues" evidence="6">
    <location>
        <begin position="397"/>
        <end position="418"/>
    </location>
</feature>
<dbReference type="InterPro" id="IPR036236">
    <property type="entry name" value="Znf_C2H2_sf"/>
</dbReference>
<feature type="compositionally biased region" description="Basic and acidic residues" evidence="6">
    <location>
        <begin position="556"/>
        <end position="571"/>
    </location>
</feature>
<dbReference type="SMART" id="SM00451">
    <property type="entry name" value="ZnF_U1"/>
    <property type="match status" value="1"/>
</dbReference>
<dbReference type="PROSITE" id="PS50076">
    <property type="entry name" value="DNAJ_2"/>
    <property type="match status" value="1"/>
</dbReference>
<feature type="compositionally biased region" description="Basic residues" evidence="6">
    <location>
        <begin position="573"/>
        <end position="584"/>
    </location>
</feature>
<dbReference type="InterPro" id="IPR018253">
    <property type="entry name" value="DnaJ_domain_CS"/>
</dbReference>
<dbReference type="InterPro" id="IPR036869">
    <property type="entry name" value="J_dom_sf"/>
</dbReference>
<protein>
    <submittedName>
        <fullName evidence="9">Uncharacterized protein</fullName>
    </submittedName>
</protein>
<feature type="compositionally biased region" description="Basic residues" evidence="6">
    <location>
        <begin position="491"/>
        <end position="504"/>
    </location>
</feature>
<dbReference type="OrthoDB" id="5894at2759"/>
<organism evidence="9 10">
    <name type="scientific">Carnegiea gigantea</name>
    <dbReference type="NCBI Taxonomy" id="171969"/>
    <lineage>
        <taxon>Eukaryota</taxon>
        <taxon>Viridiplantae</taxon>
        <taxon>Streptophyta</taxon>
        <taxon>Embryophyta</taxon>
        <taxon>Tracheophyta</taxon>
        <taxon>Spermatophyta</taxon>
        <taxon>Magnoliopsida</taxon>
        <taxon>eudicotyledons</taxon>
        <taxon>Gunneridae</taxon>
        <taxon>Pentapetalae</taxon>
        <taxon>Caryophyllales</taxon>
        <taxon>Cactineae</taxon>
        <taxon>Cactaceae</taxon>
        <taxon>Cactoideae</taxon>
        <taxon>Echinocereeae</taxon>
        <taxon>Carnegiea</taxon>
    </lineage>
</organism>
<comment type="caution">
    <text evidence="9">The sequence shown here is derived from an EMBL/GenBank/DDBJ whole genome shotgun (WGS) entry which is preliminary data.</text>
</comment>
<feature type="compositionally biased region" description="Acidic residues" evidence="6">
    <location>
        <begin position="345"/>
        <end position="368"/>
    </location>
</feature>
<dbReference type="EMBL" id="JAKOGI010000005">
    <property type="protein sequence ID" value="KAJ8452268.1"/>
    <property type="molecule type" value="Genomic_DNA"/>
</dbReference>
<dbReference type="SMART" id="SM00271">
    <property type="entry name" value="DnaJ"/>
    <property type="match status" value="1"/>
</dbReference>
<evidence type="ECO:0000259" key="7">
    <source>
        <dbReference type="PROSITE" id="PS50076"/>
    </source>
</evidence>
<dbReference type="PROSITE" id="PS50157">
    <property type="entry name" value="ZINC_FINGER_C2H2_2"/>
    <property type="match status" value="1"/>
</dbReference>
<dbReference type="PROSITE" id="PS00636">
    <property type="entry name" value="DNAJ_1"/>
    <property type="match status" value="1"/>
</dbReference>
<dbReference type="Pfam" id="PF21884">
    <property type="entry name" value="ZUO1-like_ZHD"/>
    <property type="match status" value="1"/>
</dbReference>